<keyword evidence="2" id="KW-1185">Reference proteome</keyword>
<comment type="caution">
    <text evidence="1">The sequence shown here is derived from an EMBL/GenBank/DDBJ whole genome shotgun (WGS) entry which is preliminary data.</text>
</comment>
<proteinExistence type="predicted"/>
<organism evidence="1 2">
    <name type="scientific">Paenibacillus sepulcri</name>
    <dbReference type="NCBI Taxonomy" id="359917"/>
    <lineage>
        <taxon>Bacteria</taxon>
        <taxon>Bacillati</taxon>
        <taxon>Bacillota</taxon>
        <taxon>Bacilli</taxon>
        <taxon>Bacillales</taxon>
        <taxon>Paenibacillaceae</taxon>
        <taxon>Paenibacillus</taxon>
    </lineage>
</organism>
<evidence type="ECO:0000313" key="1">
    <source>
        <dbReference type="EMBL" id="MBW7462447.1"/>
    </source>
</evidence>
<dbReference type="Proteomes" id="UP001519887">
    <property type="component" value="Unassembled WGS sequence"/>
</dbReference>
<dbReference type="EMBL" id="JAHZIK010003951">
    <property type="protein sequence ID" value="MBW7462447.1"/>
    <property type="molecule type" value="Genomic_DNA"/>
</dbReference>
<protein>
    <submittedName>
        <fullName evidence="1">Uncharacterized protein</fullName>
    </submittedName>
</protein>
<sequence length="96" mass="10635">QTRRLSPDTALVFISNQEEAKRDVVLQADGSLWGKAADGDAYGVQFQFLSLDDGSVKPAAGECRDGQWILPVKLTAYDSCMVMLQRVPFVNNEQEK</sequence>
<evidence type="ECO:0000313" key="2">
    <source>
        <dbReference type="Proteomes" id="UP001519887"/>
    </source>
</evidence>
<feature type="non-terminal residue" evidence="1">
    <location>
        <position position="96"/>
    </location>
</feature>
<reference evidence="1 2" key="1">
    <citation type="submission" date="2021-07" db="EMBL/GenBank/DDBJ databases">
        <title>Paenibacillus radiodurans sp. nov., isolated from the southeastern edge of Tengger Desert.</title>
        <authorList>
            <person name="Zhang G."/>
        </authorList>
    </citation>
    <scope>NUCLEOTIDE SEQUENCE [LARGE SCALE GENOMIC DNA]</scope>
    <source>
        <strain evidence="1 2">CCM 7311</strain>
    </source>
</reference>
<feature type="non-terminal residue" evidence="1">
    <location>
        <position position="1"/>
    </location>
</feature>
<name>A0ABS7CNN9_9BACL</name>
<accession>A0ABS7CNN9</accession>
<gene>
    <name evidence="1" type="ORF">K0U00_51195</name>
</gene>